<evidence type="ECO:0000256" key="1">
    <source>
        <dbReference type="SAM" id="MobiDB-lite"/>
    </source>
</evidence>
<accession>A0ABR0BI99</accession>
<feature type="compositionally biased region" description="Polar residues" evidence="1">
    <location>
        <begin position="350"/>
        <end position="366"/>
    </location>
</feature>
<sequence length="526" mass="56569">MPPDVTAVGDTSQFALLDSPFSRNRNCVCTVANTPDHTGPRLTPPDHSHQKPASASEWIPPSQVSLNASLRLGGFMTRSCVVTGRKYSELPCLAEYHRNPAAKNSPMERSRRAIGPQATAMSLFGRWHRLSKWNANMTELTAAIRAAASEPQSKGEHAPVDSRWPRNSLPVSAAADRIASVVASCCTALQDSILSLALVCDAVASKCHCGHAERSQRMSPSGLAIEDVAHSRHLRGKHGQVPSCVYRGLSWSILGRKWRAATACAPNMLDLFRMAGRALSRPLASPGATATLAFKGASSARLDYGTVLPFRAGYTSNEESYGDGGVEIDWGSCDESSDDSRNESDAASSTKSLLNPSNYDKASGQAPQGISIPLDLPKGAYHPVVASNSMPTRFVQPASTIAMRKRAKQPSSPRKRQCSSLPLRVTGVTLHLKSDTVKFRRKYPSDPWKNEDGFEWPVDLLMGCERDLAVQVQGCHGDFVELAFDGSVWQGHSPESGTLTVDRQSVRTLLSGGAAATESSMNSGTP</sequence>
<evidence type="ECO:0000313" key="2">
    <source>
        <dbReference type="EMBL" id="KAK4078023.1"/>
    </source>
</evidence>
<protein>
    <submittedName>
        <fullName evidence="2">Uncharacterized protein</fullName>
    </submittedName>
</protein>
<reference evidence="2 3" key="1">
    <citation type="journal article" date="2024" name="Microbiol. Resour. Announc.">
        <title>Genome annotations for the ascomycete fungi Trichoderma harzianum, Trichoderma aggressivum, and Purpureocillium lilacinum.</title>
        <authorList>
            <person name="Beijen E.P.W."/>
            <person name="Ohm R.A."/>
        </authorList>
    </citation>
    <scope>NUCLEOTIDE SEQUENCE [LARGE SCALE GENOMIC DNA]</scope>
    <source>
        <strain evidence="2 3">CBS 150709</strain>
    </source>
</reference>
<name>A0ABR0BI99_PURLI</name>
<gene>
    <name evidence="2" type="ORF">Purlil1_12131</name>
</gene>
<feature type="region of interest" description="Disordered" evidence="1">
    <location>
        <begin position="325"/>
        <end position="366"/>
    </location>
</feature>
<organism evidence="2 3">
    <name type="scientific">Purpureocillium lilacinum</name>
    <name type="common">Paecilomyces lilacinus</name>
    <dbReference type="NCBI Taxonomy" id="33203"/>
    <lineage>
        <taxon>Eukaryota</taxon>
        <taxon>Fungi</taxon>
        <taxon>Dikarya</taxon>
        <taxon>Ascomycota</taxon>
        <taxon>Pezizomycotina</taxon>
        <taxon>Sordariomycetes</taxon>
        <taxon>Hypocreomycetidae</taxon>
        <taxon>Hypocreales</taxon>
        <taxon>Ophiocordycipitaceae</taxon>
        <taxon>Purpureocillium</taxon>
    </lineage>
</organism>
<comment type="caution">
    <text evidence="2">The sequence shown here is derived from an EMBL/GenBank/DDBJ whole genome shotgun (WGS) entry which is preliminary data.</text>
</comment>
<evidence type="ECO:0000313" key="3">
    <source>
        <dbReference type="Proteomes" id="UP001287286"/>
    </source>
</evidence>
<proteinExistence type="predicted"/>
<keyword evidence="3" id="KW-1185">Reference proteome</keyword>
<dbReference type="Proteomes" id="UP001287286">
    <property type="component" value="Unassembled WGS sequence"/>
</dbReference>
<dbReference type="EMBL" id="JAWRVI010000089">
    <property type="protein sequence ID" value="KAK4078023.1"/>
    <property type="molecule type" value="Genomic_DNA"/>
</dbReference>
<feature type="region of interest" description="Disordered" evidence="1">
    <location>
        <begin position="35"/>
        <end position="58"/>
    </location>
</feature>